<dbReference type="PANTHER" id="PTHR40619:SF3">
    <property type="entry name" value="FUNGAL STAND N-TERMINAL GOODBYE DOMAIN-CONTAINING PROTEIN"/>
    <property type="match status" value="1"/>
</dbReference>
<dbReference type="AlphaFoldDB" id="A0A9W9F717"/>
<reference evidence="1" key="1">
    <citation type="submission" date="2022-11" db="EMBL/GenBank/DDBJ databases">
        <authorList>
            <person name="Petersen C."/>
        </authorList>
    </citation>
    <scope>NUCLEOTIDE SEQUENCE</scope>
    <source>
        <strain evidence="1">IBT 30069</strain>
    </source>
</reference>
<dbReference type="PANTHER" id="PTHR40619">
    <property type="entry name" value="FUNGAL STAND N-TERMINAL GOODBYE DOMAIN-CONTAINING PROTEIN"/>
    <property type="match status" value="1"/>
</dbReference>
<reference evidence="1" key="2">
    <citation type="journal article" date="2023" name="IMA Fungus">
        <title>Comparative genomic study of the Penicillium genus elucidates a diverse pangenome and 15 lateral gene transfer events.</title>
        <authorList>
            <person name="Petersen C."/>
            <person name="Sorensen T."/>
            <person name="Nielsen M.R."/>
            <person name="Sondergaard T.E."/>
            <person name="Sorensen J.L."/>
            <person name="Fitzpatrick D.A."/>
            <person name="Frisvad J.C."/>
            <person name="Nielsen K.L."/>
        </authorList>
    </citation>
    <scope>NUCLEOTIDE SEQUENCE</scope>
    <source>
        <strain evidence="1">IBT 30069</strain>
    </source>
</reference>
<evidence type="ECO:0000313" key="2">
    <source>
        <dbReference type="Proteomes" id="UP001149165"/>
    </source>
</evidence>
<evidence type="ECO:0000313" key="1">
    <source>
        <dbReference type="EMBL" id="KAJ5094803.1"/>
    </source>
</evidence>
<organism evidence="1 2">
    <name type="scientific">Penicillium angulare</name>
    <dbReference type="NCBI Taxonomy" id="116970"/>
    <lineage>
        <taxon>Eukaryota</taxon>
        <taxon>Fungi</taxon>
        <taxon>Dikarya</taxon>
        <taxon>Ascomycota</taxon>
        <taxon>Pezizomycotina</taxon>
        <taxon>Eurotiomycetes</taxon>
        <taxon>Eurotiomycetidae</taxon>
        <taxon>Eurotiales</taxon>
        <taxon>Aspergillaceae</taxon>
        <taxon>Penicillium</taxon>
    </lineage>
</organism>
<dbReference type="Proteomes" id="UP001149165">
    <property type="component" value="Unassembled WGS sequence"/>
</dbReference>
<comment type="caution">
    <text evidence="1">The sequence shown here is derived from an EMBL/GenBank/DDBJ whole genome shotgun (WGS) entry which is preliminary data.</text>
</comment>
<dbReference type="OrthoDB" id="4840035at2759"/>
<gene>
    <name evidence="1" type="ORF">N7456_010664</name>
</gene>
<proteinExistence type="predicted"/>
<sequence>MDPEEELEEVERRRIIRRFSWKTRSEMPGEALIQGLATKVDHDVSLESKHGERKAQLIKDAMGAFPKSEVGEIMQWKDCFDLLEESHKTLQERLLKFQQKTKVPTGDKTSQHGFRSVLIAVREAQSNWQKRYDSGVSGKAKKIFFTVSQAATTTYQSIASEISDYLDEVSDQVRSFHHAIKRHPESEYIKCHIAIFYNTFFQFLIELLTKWYDSSWKRLSHVFGSSFLDDTLRPTVKKLEKCQAKVYKESDDLWKDKVARCLYLLGVRMEDCFEGMELAQPVHSRRTHGNSKSHLKASQDHQSQHRISAIEGEDYYINDELSELGDESEIQAIACDWDAVLQTISHFNQYVRSESLEILVQRAKSLSIGAAVYRRVHQWASEPKSEALWINGPAQAEHPSSNTLAAAFMIQTIKAQGLWGISFIVGSEIRRGVPFSPRKEFVALVYSLIYQATENIHEDEDHADIDDMDFSISRFKALNGQPDTLADAISLLSDLLQVTISLQYCIIDGLELLERNIKDPVLQKRLSELVHVLCNACRRSSERPQVTKVFKMLFTTNGFSKMLKQLANKRWICDLSYEEDEEDQHLRLKFPESLSKAKQLV</sequence>
<protein>
    <submittedName>
        <fullName evidence="1">Uncharacterized protein</fullName>
    </submittedName>
</protein>
<keyword evidence="2" id="KW-1185">Reference proteome</keyword>
<dbReference type="EMBL" id="JAPQKH010000006">
    <property type="protein sequence ID" value="KAJ5094803.1"/>
    <property type="molecule type" value="Genomic_DNA"/>
</dbReference>
<name>A0A9W9F717_9EURO</name>
<accession>A0A9W9F717</accession>